<keyword evidence="2" id="KW-0813">Transport</keyword>
<dbReference type="Proteomes" id="UP001589783">
    <property type="component" value="Unassembled WGS sequence"/>
</dbReference>
<keyword evidence="6 7" id="KW-0472">Membrane</keyword>
<keyword evidence="4 7" id="KW-0812">Transmembrane</keyword>
<dbReference type="InterPro" id="IPR050171">
    <property type="entry name" value="MFS_Transporters"/>
</dbReference>
<keyword evidence="3" id="KW-1003">Cell membrane</keyword>
<proteinExistence type="predicted"/>
<dbReference type="PANTHER" id="PTHR23517:SF3">
    <property type="entry name" value="INTEGRAL MEMBRANE TRANSPORT PROTEIN"/>
    <property type="match status" value="1"/>
</dbReference>
<dbReference type="InterPro" id="IPR036259">
    <property type="entry name" value="MFS_trans_sf"/>
</dbReference>
<dbReference type="RefSeq" id="WP_382366236.1">
    <property type="nucleotide sequence ID" value="NZ_JBHLWV010000045.1"/>
</dbReference>
<dbReference type="PANTHER" id="PTHR23517">
    <property type="entry name" value="RESISTANCE PROTEIN MDTM, PUTATIVE-RELATED-RELATED"/>
    <property type="match status" value="1"/>
</dbReference>
<protein>
    <submittedName>
        <fullName evidence="9">MFS transporter</fullName>
    </submittedName>
</protein>
<feature type="transmembrane region" description="Helical" evidence="7">
    <location>
        <begin position="203"/>
        <end position="224"/>
    </location>
</feature>
<evidence type="ECO:0000256" key="4">
    <source>
        <dbReference type="ARBA" id="ARBA00022692"/>
    </source>
</evidence>
<evidence type="ECO:0000256" key="1">
    <source>
        <dbReference type="ARBA" id="ARBA00004651"/>
    </source>
</evidence>
<feature type="transmembrane region" description="Helical" evidence="7">
    <location>
        <begin position="89"/>
        <end position="107"/>
    </location>
</feature>
<dbReference type="InterPro" id="IPR020846">
    <property type="entry name" value="MFS_dom"/>
</dbReference>
<evidence type="ECO:0000259" key="8">
    <source>
        <dbReference type="PROSITE" id="PS50850"/>
    </source>
</evidence>
<organism evidence="9 10">
    <name type="scientific">Gordonia phosphorivorans</name>
    <dbReference type="NCBI Taxonomy" id="1056982"/>
    <lineage>
        <taxon>Bacteria</taxon>
        <taxon>Bacillati</taxon>
        <taxon>Actinomycetota</taxon>
        <taxon>Actinomycetes</taxon>
        <taxon>Mycobacteriales</taxon>
        <taxon>Gordoniaceae</taxon>
        <taxon>Gordonia</taxon>
    </lineage>
</organism>
<feature type="transmembrane region" description="Helical" evidence="7">
    <location>
        <begin position="133"/>
        <end position="155"/>
    </location>
</feature>
<dbReference type="Gene3D" id="1.20.1250.20">
    <property type="entry name" value="MFS general substrate transporter like domains"/>
    <property type="match status" value="2"/>
</dbReference>
<sequence>RAVFIGSFPAIAAATAAFGLLDGTAARFCCMLIAGAGAGAAQTTASVFIVEGRPRSEWGERMGWLRLAFGVGQVAGLAVAAYFAHRLEAGWIVVGVVMAFGTLLAALRLPRIAKAPPTADPTGSARHSLSQALFSQFGVFLLCWLFAMIGLMTFYNVVPLILRAAFDVDPSTTSLVFMAGSAIGAVLYPVCGDLDRRIGSARLLAIGIGVTLIGFLILASATLAHSTTGAVFGCLALVLIATVYPFQYVGATLLAAEIAPGGEGSAMGLFNSGVAAGAVIGAIVPMFLAKVAGYDSLPLFSLGAMIISVAFGLPLLRHLRRSSPQSFALP</sequence>
<evidence type="ECO:0000256" key="3">
    <source>
        <dbReference type="ARBA" id="ARBA00022475"/>
    </source>
</evidence>
<evidence type="ECO:0000256" key="2">
    <source>
        <dbReference type="ARBA" id="ARBA00022448"/>
    </source>
</evidence>
<gene>
    <name evidence="9" type="ORF">ACFFJD_16740</name>
</gene>
<reference evidence="9 10" key="1">
    <citation type="submission" date="2024-09" db="EMBL/GenBank/DDBJ databases">
        <authorList>
            <person name="Sun Q."/>
            <person name="Mori K."/>
        </authorList>
    </citation>
    <scope>NUCLEOTIDE SEQUENCE [LARGE SCALE GENOMIC DNA]</scope>
    <source>
        <strain evidence="9 10">CCM 7957</strain>
    </source>
</reference>
<keyword evidence="10" id="KW-1185">Reference proteome</keyword>
<evidence type="ECO:0000256" key="5">
    <source>
        <dbReference type="ARBA" id="ARBA00022989"/>
    </source>
</evidence>
<feature type="transmembrane region" description="Helical" evidence="7">
    <location>
        <begin position="62"/>
        <end position="83"/>
    </location>
</feature>
<dbReference type="Pfam" id="PF07690">
    <property type="entry name" value="MFS_1"/>
    <property type="match status" value="1"/>
</dbReference>
<feature type="transmembrane region" description="Helical" evidence="7">
    <location>
        <begin position="268"/>
        <end position="291"/>
    </location>
</feature>
<evidence type="ECO:0000256" key="6">
    <source>
        <dbReference type="ARBA" id="ARBA00023136"/>
    </source>
</evidence>
<evidence type="ECO:0000256" key="7">
    <source>
        <dbReference type="SAM" id="Phobius"/>
    </source>
</evidence>
<dbReference type="SUPFAM" id="SSF103473">
    <property type="entry name" value="MFS general substrate transporter"/>
    <property type="match status" value="1"/>
</dbReference>
<feature type="transmembrane region" description="Helical" evidence="7">
    <location>
        <begin position="230"/>
        <end position="256"/>
    </location>
</feature>
<evidence type="ECO:0000313" key="9">
    <source>
        <dbReference type="EMBL" id="MFC0316493.1"/>
    </source>
</evidence>
<feature type="non-terminal residue" evidence="9">
    <location>
        <position position="1"/>
    </location>
</feature>
<dbReference type="PROSITE" id="PS50850">
    <property type="entry name" value="MFS"/>
    <property type="match status" value="1"/>
</dbReference>
<accession>A0ABV6HC75</accession>
<feature type="transmembrane region" description="Helical" evidence="7">
    <location>
        <begin position="175"/>
        <end position="191"/>
    </location>
</feature>
<dbReference type="InterPro" id="IPR011701">
    <property type="entry name" value="MFS"/>
</dbReference>
<evidence type="ECO:0000313" key="10">
    <source>
        <dbReference type="Proteomes" id="UP001589783"/>
    </source>
</evidence>
<comment type="subcellular location">
    <subcellularLocation>
        <location evidence="1">Cell membrane</location>
        <topology evidence="1">Multi-pass membrane protein</topology>
    </subcellularLocation>
</comment>
<keyword evidence="5 7" id="KW-1133">Transmembrane helix</keyword>
<dbReference type="EMBL" id="JBHLWV010000045">
    <property type="protein sequence ID" value="MFC0316493.1"/>
    <property type="molecule type" value="Genomic_DNA"/>
</dbReference>
<feature type="transmembrane region" description="Helical" evidence="7">
    <location>
        <begin position="297"/>
        <end position="316"/>
    </location>
</feature>
<comment type="caution">
    <text evidence="9">The sequence shown here is derived from an EMBL/GenBank/DDBJ whole genome shotgun (WGS) entry which is preliminary data.</text>
</comment>
<feature type="domain" description="Major facilitator superfamily (MFS) profile" evidence="8">
    <location>
        <begin position="1"/>
        <end position="320"/>
    </location>
</feature>
<feature type="transmembrane region" description="Helical" evidence="7">
    <location>
        <begin position="25"/>
        <end position="50"/>
    </location>
</feature>
<name>A0ABV6HC75_9ACTN</name>